<dbReference type="EMBL" id="GBRH01205719">
    <property type="protein sequence ID" value="JAD92176.1"/>
    <property type="molecule type" value="Transcribed_RNA"/>
</dbReference>
<dbReference type="AlphaFoldDB" id="A0A0A9DWL3"/>
<reference evidence="1" key="1">
    <citation type="submission" date="2014-09" db="EMBL/GenBank/DDBJ databases">
        <authorList>
            <person name="Magalhaes I.L.F."/>
            <person name="Oliveira U."/>
            <person name="Santos F.R."/>
            <person name="Vidigal T.H.D.A."/>
            <person name="Brescovit A.D."/>
            <person name="Santos A.J."/>
        </authorList>
    </citation>
    <scope>NUCLEOTIDE SEQUENCE</scope>
    <source>
        <tissue evidence="1">Shoot tissue taken approximately 20 cm above the soil surface</tissue>
    </source>
</reference>
<sequence>MLHVTMKNYSNKASLWKLMRSHS</sequence>
<accession>A0A0A9DWL3</accession>
<reference evidence="1" key="2">
    <citation type="journal article" date="2015" name="Data Brief">
        <title>Shoot transcriptome of the giant reed, Arundo donax.</title>
        <authorList>
            <person name="Barrero R.A."/>
            <person name="Guerrero F.D."/>
            <person name="Moolhuijzen P."/>
            <person name="Goolsby J.A."/>
            <person name="Tidwell J."/>
            <person name="Bellgard S.E."/>
            <person name="Bellgard M.I."/>
        </authorList>
    </citation>
    <scope>NUCLEOTIDE SEQUENCE</scope>
    <source>
        <tissue evidence="1">Shoot tissue taken approximately 20 cm above the soil surface</tissue>
    </source>
</reference>
<protein>
    <submittedName>
        <fullName evidence="1">Uncharacterized protein</fullName>
    </submittedName>
</protein>
<name>A0A0A9DWL3_ARUDO</name>
<proteinExistence type="predicted"/>
<organism evidence="1">
    <name type="scientific">Arundo donax</name>
    <name type="common">Giant reed</name>
    <name type="synonym">Donax arundinaceus</name>
    <dbReference type="NCBI Taxonomy" id="35708"/>
    <lineage>
        <taxon>Eukaryota</taxon>
        <taxon>Viridiplantae</taxon>
        <taxon>Streptophyta</taxon>
        <taxon>Embryophyta</taxon>
        <taxon>Tracheophyta</taxon>
        <taxon>Spermatophyta</taxon>
        <taxon>Magnoliopsida</taxon>
        <taxon>Liliopsida</taxon>
        <taxon>Poales</taxon>
        <taxon>Poaceae</taxon>
        <taxon>PACMAD clade</taxon>
        <taxon>Arundinoideae</taxon>
        <taxon>Arundineae</taxon>
        <taxon>Arundo</taxon>
    </lineage>
</organism>
<evidence type="ECO:0000313" key="1">
    <source>
        <dbReference type="EMBL" id="JAD92176.1"/>
    </source>
</evidence>